<evidence type="ECO:0000313" key="3">
    <source>
        <dbReference type="Proteomes" id="UP000663923"/>
    </source>
</evidence>
<keyword evidence="1" id="KW-0175">Coiled coil</keyword>
<reference evidence="2 3" key="1">
    <citation type="submission" date="2021-03" db="EMBL/GenBank/DDBJ databases">
        <title>Complete genome of Parasphingorhabdus_sp.JHSY0214.</title>
        <authorList>
            <person name="Yoo J.H."/>
            <person name="Bae J.W."/>
        </authorList>
    </citation>
    <scope>NUCLEOTIDE SEQUENCE [LARGE SCALE GENOMIC DNA]</scope>
    <source>
        <strain evidence="2 3">JHSY0214</strain>
    </source>
</reference>
<evidence type="ECO:0000313" key="2">
    <source>
        <dbReference type="EMBL" id="QTD55801.1"/>
    </source>
</evidence>
<sequence length="67" mass="7778">MRRKSLILLVFPILVLPGCKEKFDEKFEDNLQQLESEAEQIELQTDERLAAGQEAEKAAEQMEQRSK</sequence>
<keyword evidence="3" id="KW-1185">Reference proteome</keyword>
<feature type="coiled-coil region" evidence="1">
    <location>
        <begin position="24"/>
        <end position="51"/>
    </location>
</feature>
<proteinExistence type="predicted"/>
<organism evidence="2 3">
    <name type="scientific">Parasphingorhabdus cellanae</name>
    <dbReference type="NCBI Taxonomy" id="2806553"/>
    <lineage>
        <taxon>Bacteria</taxon>
        <taxon>Pseudomonadati</taxon>
        <taxon>Pseudomonadota</taxon>
        <taxon>Alphaproteobacteria</taxon>
        <taxon>Sphingomonadales</taxon>
        <taxon>Sphingomonadaceae</taxon>
        <taxon>Parasphingorhabdus</taxon>
    </lineage>
</organism>
<evidence type="ECO:0008006" key="4">
    <source>
        <dbReference type="Google" id="ProtNLM"/>
    </source>
</evidence>
<evidence type="ECO:0000256" key="1">
    <source>
        <dbReference type="SAM" id="Coils"/>
    </source>
</evidence>
<protein>
    <recommendedName>
        <fullName evidence="4">Lipoprotein</fullName>
    </recommendedName>
</protein>
<dbReference type="EMBL" id="CP071794">
    <property type="protein sequence ID" value="QTD55801.1"/>
    <property type="molecule type" value="Genomic_DNA"/>
</dbReference>
<accession>A0ABX7T2N2</accession>
<gene>
    <name evidence="2" type="ORF">J4G78_16680</name>
</gene>
<dbReference type="Proteomes" id="UP000663923">
    <property type="component" value="Chromosome"/>
</dbReference>
<dbReference type="RefSeq" id="WP_207987625.1">
    <property type="nucleotide sequence ID" value="NZ_CP071794.1"/>
</dbReference>
<name>A0ABX7T2N2_9SPHN</name>